<evidence type="ECO:0000256" key="2">
    <source>
        <dbReference type="ARBA" id="ARBA00003273"/>
    </source>
</evidence>
<evidence type="ECO:0000256" key="10">
    <source>
        <dbReference type="ARBA" id="ARBA00022989"/>
    </source>
</evidence>
<comment type="function">
    <text evidence="2">May be involved in vacuolar sorting and osmoregulation.</text>
</comment>
<dbReference type="Pfam" id="PF04389">
    <property type="entry name" value="Peptidase_M28"/>
    <property type="match status" value="1"/>
</dbReference>
<dbReference type="PANTHER" id="PTHR12147:SF58">
    <property type="entry name" value="VACUOLAR MEMBRANE PROTEASE"/>
    <property type="match status" value="1"/>
</dbReference>
<keyword evidence="11" id="KW-0482">Metalloprotease</keyword>
<keyword evidence="15" id="KW-0472">Membrane</keyword>
<protein>
    <recommendedName>
        <fullName evidence="13">Peptide hydrolase</fullName>
        <ecNumber evidence="13">3.4.-.-</ecNumber>
    </recommendedName>
</protein>
<evidence type="ECO:0000256" key="12">
    <source>
        <dbReference type="ARBA" id="ARBA00023180"/>
    </source>
</evidence>
<keyword evidence="13" id="KW-0479">Metal-binding</keyword>
<accession>A0A9W8L7P2</accession>
<dbReference type="PANTHER" id="PTHR12147">
    <property type="entry name" value="METALLOPEPTIDASE M28 FAMILY MEMBER"/>
    <property type="match status" value="1"/>
</dbReference>
<keyword evidence="9 13" id="KW-0862">Zinc</keyword>
<comment type="caution">
    <text evidence="17">The sequence shown here is derived from an EMBL/GenBank/DDBJ whole genome shotgun (WGS) entry which is preliminary data.</text>
</comment>
<keyword evidence="18" id="KW-1185">Reference proteome</keyword>
<dbReference type="SUPFAM" id="SSF53187">
    <property type="entry name" value="Zn-dependent exopeptidases"/>
    <property type="match status" value="1"/>
</dbReference>
<keyword evidence="6 13" id="KW-0645">Protease</keyword>
<feature type="transmembrane region" description="Helical" evidence="15">
    <location>
        <begin position="471"/>
        <end position="491"/>
    </location>
</feature>
<evidence type="ECO:0000256" key="15">
    <source>
        <dbReference type="SAM" id="Phobius"/>
    </source>
</evidence>
<name>A0A9W8L7P2_9FUNG</name>
<evidence type="ECO:0000256" key="11">
    <source>
        <dbReference type="ARBA" id="ARBA00023049"/>
    </source>
</evidence>
<dbReference type="InterPro" id="IPR045175">
    <property type="entry name" value="M28_fam"/>
</dbReference>
<evidence type="ECO:0000256" key="8">
    <source>
        <dbReference type="ARBA" id="ARBA00022801"/>
    </source>
</evidence>
<dbReference type="GO" id="GO:0008235">
    <property type="term" value="F:metalloexopeptidase activity"/>
    <property type="evidence" value="ECO:0007669"/>
    <property type="project" value="InterPro"/>
</dbReference>
<evidence type="ECO:0000256" key="4">
    <source>
        <dbReference type="ARBA" id="ARBA00010918"/>
    </source>
</evidence>
<evidence type="ECO:0000256" key="6">
    <source>
        <dbReference type="ARBA" id="ARBA00022670"/>
    </source>
</evidence>
<organism evidence="17 18">
    <name type="scientific">Coemansia pectinata</name>
    <dbReference type="NCBI Taxonomy" id="1052879"/>
    <lineage>
        <taxon>Eukaryota</taxon>
        <taxon>Fungi</taxon>
        <taxon>Fungi incertae sedis</taxon>
        <taxon>Zoopagomycota</taxon>
        <taxon>Kickxellomycotina</taxon>
        <taxon>Kickxellomycetes</taxon>
        <taxon>Kickxellales</taxon>
        <taxon>Kickxellaceae</taxon>
        <taxon>Coemansia</taxon>
    </lineage>
</organism>
<gene>
    <name evidence="17" type="ORF">GGI19_005242</name>
</gene>
<dbReference type="AlphaFoldDB" id="A0A9W8L7P2"/>
<evidence type="ECO:0000313" key="17">
    <source>
        <dbReference type="EMBL" id="KAJ2750205.1"/>
    </source>
</evidence>
<evidence type="ECO:0000256" key="5">
    <source>
        <dbReference type="ARBA" id="ARBA00022554"/>
    </source>
</evidence>
<feature type="transmembrane region" description="Helical" evidence="15">
    <location>
        <begin position="498"/>
        <end position="521"/>
    </location>
</feature>
<feature type="region of interest" description="Disordered" evidence="14">
    <location>
        <begin position="766"/>
        <end position="868"/>
    </location>
</feature>
<evidence type="ECO:0000256" key="13">
    <source>
        <dbReference type="RuleBase" id="RU361240"/>
    </source>
</evidence>
<feature type="transmembrane region" description="Helical" evidence="15">
    <location>
        <begin position="661"/>
        <end position="682"/>
    </location>
</feature>
<dbReference type="EMBL" id="JANBUH010000608">
    <property type="protein sequence ID" value="KAJ2750205.1"/>
    <property type="molecule type" value="Genomic_DNA"/>
</dbReference>
<dbReference type="EC" id="3.4.-.-" evidence="13"/>
<evidence type="ECO:0000256" key="3">
    <source>
        <dbReference type="ARBA" id="ARBA00004128"/>
    </source>
</evidence>
<comment type="similarity">
    <text evidence="4 13">Belongs to the peptidase M28 family.</text>
</comment>
<feature type="compositionally biased region" description="Polar residues" evidence="14">
    <location>
        <begin position="766"/>
        <end position="780"/>
    </location>
</feature>
<keyword evidence="12" id="KW-0325">Glycoprotein</keyword>
<dbReference type="OrthoDB" id="76293at2759"/>
<dbReference type="Proteomes" id="UP001140011">
    <property type="component" value="Unassembled WGS sequence"/>
</dbReference>
<dbReference type="Gene3D" id="3.40.630.10">
    <property type="entry name" value="Zn peptidases"/>
    <property type="match status" value="1"/>
</dbReference>
<dbReference type="GO" id="GO:0005774">
    <property type="term" value="C:vacuolar membrane"/>
    <property type="evidence" value="ECO:0007669"/>
    <property type="project" value="UniProtKB-SubCell"/>
</dbReference>
<evidence type="ECO:0000256" key="1">
    <source>
        <dbReference type="ARBA" id="ARBA00001947"/>
    </source>
</evidence>
<feature type="transmembrane region" description="Helical" evidence="15">
    <location>
        <begin position="399"/>
        <end position="420"/>
    </location>
</feature>
<dbReference type="InterPro" id="IPR007484">
    <property type="entry name" value="Peptidase_M28"/>
</dbReference>
<comment type="subcellular location">
    <subcellularLocation>
        <location evidence="3">Vacuole membrane</location>
        <topology evidence="3">Multi-pass membrane protein</topology>
    </subcellularLocation>
</comment>
<keyword evidence="5" id="KW-0926">Vacuole</keyword>
<feature type="transmembrane region" description="Helical" evidence="15">
    <location>
        <begin position="878"/>
        <end position="899"/>
    </location>
</feature>
<evidence type="ECO:0000256" key="14">
    <source>
        <dbReference type="SAM" id="MobiDB-lite"/>
    </source>
</evidence>
<sequence length="1182" mass="128531">MTTSSRPSSWWTASLATALQLAVFASILLFVIDSLAVSSTSSRILGRDVSASSHAISQLPEPRRLVASEQIFDVERALGDLAQITRTPHSLNDPRSIDVRDYLRSTIADIISGSDAKFSDPLTNGTVAEFESKRWLVYWEDSSLVVRVPGTGNHTEALLVQAHYDAVPMSHGAYDDGVGVVVCLELMRNLIQYPVRHPVLINIDWGEENGLFGAILFARFHQWAKDVRAYINLEAGGVGGRAMVFRASHPALLTAYKQAVQNPCASLVGNNAFKLGIVKSDTDYSIYTTRYGIPGLDLAFTDHRNLYHTSRDNAQQATAESVLSMGAATLSTARRIADSIVTLPSLPRSPRLPAHPPPVNNSHVGHMKQHAASDDVVEDAVFYDVLSRFMVVRSYAAEMWLNIATGLAGIAIVVALQYPFLRPLPVSHVPAYASTLDLGSSRPMDRLVLQLGRGGFFGSLLEGLAHLFKSYLFGLFGSLVFTGILVSMVTPRLAYTHLLLLIMLVFSATGLSVTYGLSAWVCRSRLADIHAMVWYSWCVMCCLVLLLLVAPLNAVEIGIFYRDLFYTWASIAAAVLTALMDPNTCLYTLWRKQVDRLAPRLTRSNADDDHRERLLHRDSSSNDETDSDANDSAVNSGEGRNANHTDQSQCLADNHPLVIGIMYLLASLRALFGVFLPLLVGMDTMLRQLIIFKDHLPDGSPPSACIAIAALDTATFVMFLAPYIVSAISDIDNFWPVHYIGLATAPLVQWLYSTWAQDTPVHRLSSTRPRSQISLHTNYAQDRDSVDAESARSASRGEAAVHSTEYDTDTQEADTGERVIVLDSGRRSIPRLADSGHNADPSAGGEESDDDDGLGRRPAHLVATKSGETPKTVGRRMVYAWAGIWLLLWVATQLVMLAGESYTEDSNPLKIRVSQSTRISAECLASKGVGGSCSQSRLALSSPDSAGLVRIVNAASPDGTTHACYTRNTRDFYQCSLAHHVETGNSNDTWSPDTAINVTSVHHAAANVEHGTLFTVTLNFTAPETRTCFIDFGMHHGFSLQAYPNPRPVLPPAAITSAPVPAISRTVLPVIERAGFVDGVSGVAAPITESFSNRDVIYSSRIYAHKRLFDSVGLFSAVIQYSVPIANAPKPRGALVDISCYFDLVDRHVPLLASIISAAPKWAVFTPAGNTLSTVTIAGVEV</sequence>
<feature type="transmembrane region" description="Helical" evidence="15">
    <location>
        <begin position="533"/>
        <end position="552"/>
    </location>
</feature>
<reference evidence="17" key="1">
    <citation type="submission" date="2022-07" db="EMBL/GenBank/DDBJ databases">
        <title>Phylogenomic reconstructions and comparative analyses of Kickxellomycotina fungi.</title>
        <authorList>
            <person name="Reynolds N.K."/>
            <person name="Stajich J.E."/>
            <person name="Barry K."/>
            <person name="Grigoriev I.V."/>
            <person name="Crous P."/>
            <person name="Smith M.E."/>
        </authorList>
    </citation>
    <scope>NUCLEOTIDE SEQUENCE</scope>
    <source>
        <strain evidence="17">BCRC 34297</strain>
    </source>
</reference>
<feature type="transmembrane region" description="Helical" evidence="15">
    <location>
        <begin position="12"/>
        <end position="37"/>
    </location>
</feature>
<dbReference type="GO" id="GO:0006508">
    <property type="term" value="P:proteolysis"/>
    <property type="evidence" value="ECO:0007669"/>
    <property type="project" value="UniProtKB-KW"/>
</dbReference>
<feature type="region of interest" description="Disordered" evidence="14">
    <location>
        <begin position="612"/>
        <end position="647"/>
    </location>
</feature>
<comment type="cofactor">
    <cofactor evidence="1">
        <name>Zn(2+)</name>
        <dbReference type="ChEBI" id="CHEBI:29105"/>
    </cofactor>
</comment>
<feature type="compositionally biased region" description="Basic and acidic residues" evidence="14">
    <location>
        <begin position="781"/>
        <end position="790"/>
    </location>
</feature>
<feature type="compositionally biased region" description="Low complexity" evidence="14">
    <location>
        <begin position="791"/>
        <end position="800"/>
    </location>
</feature>
<evidence type="ECO:0000259" key="16">
    <source>
        <dbReference type="Pfam" id="PF04389"/>
    </source>
</evidence>
<evidence type="ECO:0000313" key="18">
    <source>
        <dbReference type="Proteomes" id="UP001140011"/>
    </source>
</evidence>
<dbReference type="GO" id="GO:0046872">
    <property type="term" value="F:metal ion binding"/>
    <property type="evidence" value="ECO:0007669"/>
    <property type="project" value="UniProtKB-KW"/>
</dbReference>
<evidence type="ECO:0000256" key="9">
    <source>
        <dbReference type="ARBA" id="ARBA00022833"/>
    </source>
</evidence>
<keyword evidence="8 13" id="KW-0378">Hydrolase</keyword>
<evidence type="ECO:0000256" key="7">
    <source>
        <dbReference type="ARBA" id="ARBA00022692"/>
    </source>
</evidence>
<feature type="transmembrane region" description="Helical" evidence="15">
    <location>
        <begin position="564"/>
        <end position="580"/>
    </location>
</feature>
<feature type="transmembrane region" description="Helical" evidence="15">
    <location>
        <begin position="703"/>
        <end position="725"/>
    </location>
</feature>
<keyword evidence="10 15" id="KW-1133">Transmembrane helix</keyword>
<feature type="domain" description="Peptidase M28" evidence="16">
    <location>
        <begin position="145"/>
        <end position="330"/>
    </location>
</feature>
<keyword evidence="7 15" id="KW-0812">Transmembrane</keyword>
<proteinExistence type="inferred from homology"/>